<reference evidence="2" key="1">
    <citation type="submission" date="2021-01" db="EMBL/GenBank/DDBJ databases">
        <title>Whole genome shotgun sequence of Planosporangium mesophilum NBRC 109066.</title>
        <authorList>
            <person name="Komaki H."/>
            <person name="Tamura T."/>
        </authorList>
    </citation>
    <scope>NUCLEOTIDE SEQUENCE</scope>
    <source>
        <strain evidence="2">NBRC 109066</strain>
    </source>
</reference>
<organism evidence="2 3">
    <name type="scientific">Planosporangium mesophilum</name>
    <dbReference type="NCBI Taxonomy" id="689768"/>
    <lineage>
        <taxon>Bacteria</taxon>
        <taxon>Bacillati</taxon>
        <taxon>Actinomycetota</taxon>
        <taxon>Actinomycetes</taxon>
        <taxon>Micromonosporales</taxon>
        <taxon>Micromonosporaceae</taxon>
        <taxon>Planosporangium</taxon>
    </lineage>
</organism>
<dbReference type="AlphaFoldDB" id="A0A8J3TI74"/>
<dbReference type="InterPro" id="IPR035965">
    <property type="entry name" value="PAS-like_dom_sf"/>
</dbReference>
<protein>
    <recommendedName>
        <fullName evidence="1">GAF domain-containing protein</fullName>
    </recommendedName>
</protein>
<evidence type="ECO:0000313" key="3">
    <source>
        <dbReference type="Proteomes" id="UP000599074"/>
    </source>
</evidence>
<accession>A0A8J3TI74</accession>
<dbReference type="InterPro" id="IPR013656">
    <property type="entry name" value="PAS_4"/>
</dbReference>
<dbReference type="Pfam" id="PF01590">
    <property type="entry name" value="GAF"/>
    <property type="match status" value="1"/>
</dbReference>
<dbReference type="RefSeq" id="WP_239088508.1">
    <property type="nucleotide sequence ID" value="NZ_BOON01000064.1"/>
</dbReference>
<comment type="caution">
    <text evidence="2">The sequence shown here is derived from an EMBL/GenBank/DDBJ whole genome shotgun (WGS) entry which is preliminary data.</text>
</comment>
<dbReference type="InterPro" id="IPR029016">
    <property type="entry name" value="GAF-like_dom_sf"/>
</dbReference>
<gene>
    <name evidence="2" type="ORF">Pme01_56330</name>
</gene>
<evidence type="ECO:0000259" key="1">
    <source>
        <dbReference type="SMART" id="SM00065"/>
    </source>
</evidence>
<dbReference type="Gene3D" id="3.30.450.20">
    <property type="entry name" value="PAS domain"/>
    <property type="match status" value="1"/>
</dbReference>
<dbReference type="InterPro" id="IPR003018">
    <property type="entry name" value="GAF"/>
</dbReference>
<sequence length="302" mass="32951">MPAGASRPLDQLDLLTVVQAFQSISSELRLDRLVGVLLELLVRHSQAERGYLLLANGKTLEPAAEAEVERDRIRVSTRVDGPLEDRVPLQVIIQAGRNREVIAGGPDELTAFVTDPYLASVRPRSVLCVPIVRRDNLLAVLYLEHRRLGSTFSSSYRHLLDLFSNQAAIALENATVHARLIEANRILDATFDRMPVGLVLLGPDLTVRRASPQAVEIMGLPIAPGTPLVDLFDVLTPADMTDQAYRYEPGFATVADRSDPINREIVILTPHGERLRLSTSAIPLRDEAGALVGVTVLVSPAG</sequence>
<dbReference type="Proteomes" id="UP000599074">
    <property type="component" value="Unassembled WGS sequence"/>
</dbReference>
<dbReference type="SMART" id="SM00065">
    <property type="entry name" value="GAF"/>
    <property type="match status" value="1"/>
</dbReference>
<dbReference type="SUPFAM" id="SSF55785">
    <property type="entry name" value="PYP-like sensor domain (PAS domain)"/>
    <property type="match status" value="1"/>
</dbReference>
<proteinExistence type="predicted"/>
<dbReference type="EMBL" id="BOON01000064">
    <property type="protein sequence ID" value="GII26036.1"/>
    <property type="molecule type" value="Genomic_DNA"/>
</dbReference>
<evidence type="ECO:0000313" key="2">
    <source>
        <dbReference type="EMBL" id="GII26036.1"/>
    </source>
</evidence>
<dbReference type="Gene3D" id="3.30.450.40">
    <property type="match status" value="1"/>
</dbReference>
<name>A0A8J3TI74_9ACTN</name>
<dbReference type="Pfam" id="PF08448">
    <property type="entry name" value="PAS_4"/>
    <property type="match status" value="1"/>
</dbReference>
<feature type="domain" description="GAF" evidence="1">
    <location>
        <begin position="29"/>
        <end position="181"/>
    </location>
</feature>
<keyword evidence="3" id="KW-1185">Reference proteome</keyword>
<dbReference type="SUPFAM" id="SSF55781">
    <property type="entry name" value="GAF domain-like"/>
    <property type="match status" value="1"/>
</dbReference>